<evidence type="ECO:0000259" key="3">
    <source>
        <dbReference type="Pfam" id="PF12868"/>
    </source>
</evidence>
<feature type="region of interest" description="Disordered" evidence="2">
    <location>
        <begin position="404"/>
        <end position="474"/>
    </location>
</feature>
<feature type="coiled-coil region" evidence="1">
    <location>
        <begin position="109"/>
        <end position="143"/>
    </location>
</feature>
<feature type="region of interest" description="Disordered" evidence="2">
    <location>
        <begin position="489"/>
        <end position="522"/>
    </location>
</feature>
<gene>
    <name evidence="4" type="ORF">OEA41_008357</name>
</gene>
<name>A0AAD9ZEB1_9LECA</name>
<evidence type="ECO:0000313" key="5">
    <source>
        <dbReference type="Proteomes" id="UP001276659"/>
    </source>
</evidence>
<evidence type="ECO:0000256" key="1">
    <source>
        <dbReference type="SAM" id="Coils"/>
    </source>
</evidence>
<proteinExistence type="predicted"/>
<comment type="caution">
    <text evidence="4">The sequence shown here is derived from an EMBL/GenBank/DDBJ whole genome shotgun (WGS) entry which is preliminary data.</text>
</comment>
<accession>A0AAD9ZEB1</accession>
<feature type="compositionally biased region" description="Low complexity" evidence="2">
    <location>
        <begin position="831"/>
        <end position="848"/>
    </location>
</feature>
<protein>
    <recommendedName>
        <fullName evidence="3">DUF3824 domain-containing protein</fullName>
    </recommendedName>
</protein>
<dbReference type="GO" id="GO:0003723">
    <property type="term" value="F:RNA binding"/>
    <property type="evidence" value="ECO:0007669"/>
    <property type="project" value="TreeGrafter"/>
</dbReference>
<dbReference type="InterPro" id="IPR024436">
    <property type="entry name" value="DUF3824"/>
</dbReference>
<sequence length="995" mass="112272">MDPLSATASIVGIVAFGIQIAQILQREIDTIQTATERVEQIVIEIRATSTGLTNLQDFLIQDIEASLDEQIFNDEGRNEVAHIVRRCNTVFRNITVLVAKAGNGILSSVDQYQRQVEEEHKKKKGIEDSNVQLEIELSNLEHLMWPWRLPKIEQYIADLDRLKLSLVLILSVANLAKTKKTKKKKIKDNDAESEIWEGSQAETLVQDEIFYQDRGLQEAEKKYKTLTVGPSPADGITQRTHVAAEILISNWPDSPSGRGISSITELHESGVILEGFAFNPDELNQTIIEMPLNMNSMQQHALRRRRWGSKKPSSVWDSFAGLPNYQQEMILEFIAKRKRDLYDYNYSNSPASPQLVLISLNIAKHRWQRLLEALKRFVNIDPSDAPRRSTFFIVIARVTESRRNGPEPLISTTTPWRPLSDGGDPYGSDRDYSSDSDYRSRSRSRIRYNSRTRSHTRRRYEPSRSRSRTRGRKRALLSLFVHGVKAGYQKENSKRIAEERRSRTRSRRNRYSSYSDYPESASQIGATTANGVAAHDYYSATSNFPPPPDTTEPPQARDQVYDVAQVRRVTTLNEDGVYELSSALPPPNVGRRPTVKEGDSTEPAVDLPPPPRRKTTFREDADHGGRSVAGRALTALGIRTATGGQRKSSPPAENNLASSTMARSSRDVRLTRGERSRHDRSRSRSRSRQIVPRRRTRRSSSSSSDGGRGARRSKRGEPSTQMYRKSPERPIIRTFADDGIPPTQRDKAAVAEYYLKKWTTAYDNVRARNRERRYTTRATGRSRSRSRSGYKSQPPRGYDPGLIEYGDMPTYGKLDGTTAYYDPYPPPPPGQTRYYDPYAPPLGQGEPSYYPPPPGQGGYYDGNPYQGTYNPADYPPLPGAAAAGASAYEARKQKKIEERERERRDRSSTSESDDGRKRRHRRQEENSGAADEGIQTYRPPRAVGVVHTDDEEEEENNPVGSPAALAVPSSQRAYAESVPDNANGGEEVVEEAKRY</sequence>
<dbReference type="Proteomes" id="UP001276659">
    <property type="component" value="Unassembled WGS sequence"/>
</dbReference>
<feature type="compositionally biased region" description="Basic and acidic residues" evidence="2">
    <location>
        <begin position="664"/>
        <end position="677"/>
    </location>
</feature>
<feature type="compositionally biased region" description="Basic and acidic residues" evidence="2">
    <location>
        <begin position="427"/>
        <end position="440"/>
    </location>
</feature>
<dbReference type="Pfam" id="PF12868">
    <property type="entry name" value="DUF3824"/>
    <property type="match status" value="1"/>
</dbReference>
<feature type="compositionally biased region" description="Basic residues" evidence="2">
    <location>
        <begin position="465"/>
        <end position="474"/>
    </location>
</feature>
<feature type="compositionally biased region" description="Basic residues" evidence="2">
    <location>
        <begin position="441"/>
        <end position="458"/>
    </location>
</feature>
<keyword evidence="5" id="KW-1185">Reference proteome</keyword>
<dbReference type="PANTHER" id="PTHR47048">
    <property type="entry name" value="PROTEIN SCAF11"/>
    <property type="match status" value="1"/>
</dbReference>
<organism evidence="4 5">
    <name type="scientific">Lepraria neglecta</name>
    <dbReference type="NCBI Taxonomy" id="209136"/>
    <lineage>
        <taxon>Eukaryota</taxon>
        <taxon>Fungi</taxon>
        <taxon>Dikarya</taxon>
        <taxon>Ascomycota</taxon>
        <taxon>Pezizomycotina</taxon>
        <taxon>Lecanoromycetes</taxon>
        <taxon>OSLEUM clade</taxon>
        <taxon>Lecanoromycetidae</taxon>
        <taxon>Lecanorales</taxon>
        <taxon>Lecanorineae</taxon>
        <taxon>Stereocaulaceae</taxon>
        <taxon>Lepraria</taxon>
    </lineage>
</organism>
<dbReference type="PANTHER" id="PTHR47048:SF1">
    <property type="entry name" value="PROTEIN SCAF11"/>
    <property type="match status" value="1"/>
</dbReference>
<feature type="compositionally biased region" description="Basic and acidic residues" evidence="2">
    <location>
        <begin position="491"/>
        <end position="501"/>
    </location>
</feature>
<keyword evidence="1" id="KW-0175">Coiled coil</keyword>
<feature type="compositionally biased region" description="Basic residues" evidence="2">
    <location>
        <begin position="678"/>
        <end position="698"/>
    </location>
</feature>
<feature type="region of interest" description="Disordered" evidence="2">
    <location>
        <begin position="769"/>
        <end position="995"/>
    </location>
</feature>
<evidence type="ECO:0000256" key="2">
    <source>
        <dbReference type="SAM" id="MobiDB-lite"/>
    </source>
</evidence>
<feature type="region of interest" description="Disordered" evidence="2">
    <location>
        <begin position="579"/>
        <end position="743"/>
    </location>
</feature>
<feature type="compositionally biased region" description="Basic and acidic residues" evidence="2">
    <location>
        <begin position="616"/>
        <end position="625"/>
    </location>
</feature>
<feature type="compositionally biased region" description="Low complexity" evidence="2">
    <location>
        <begin position="879"/>
        <end position="888"/>
    </location>
</feature>
<dbReference type="GO" id="GO:0000245">
    <property type="term" value="P:spliceosomal complex assembly"/>
    <property type="evidence" value="ECO:0007669"/>
    <property type="project" value="TreeGrafter"/>
</dbReference>
<feature type="domain" description="DUF3824" evidence="3">
    <location>
        <begin position="464"/>
        <end position="557"/>
    </location>
</feature>
<dbReference type="AlphaFoldDB" id="A0AAD9ZEB1"/>
<feature type="compositionally biased region" description="Polar residues" evidence="2">
    <location>
        <begin position="642"/>
        <end position="663"/>
    </location>
</feature>
<evidence type="ECO:0000313" key="4">
    <source>
        <dbReference type="EMBL" id="KAK3177031.1"/>
    </source>
</evidence>
<dbReference type="EMBL" id="JASNWA010000004">
    <property type="protein sequence ID" value="KAK3177031.1"/>
    <property type="molecule type" value="Genomic_DNA"/>
</dbReference>
<feature type="compositionally biased region" description="Basic and acidic residues" evidence="2">
    <location>
        <begin position="889"/>
        <end position="916"/>
    </location>
</feature>
<reference evidence="4" key="1">
    <citation type="submission" date="2022-11" db="EMBL/GenBank/DDBJ databases">
        <title>Chromosomal genome sequence assembly and mating type (MAT) locus characterization of the leprose asexual lichenized fungus Lepraria neglecta (Nyl.) Erichsen.</title>
        <authorList>
            <person name="Allen J.L."/>
            <person name="Pfeffer B."/>
        </authorList>
    </citation>
    <scope>NUCLEOTIDE SEQUENCE</scope>
    <source>
        <strain evidence="4">Allen 5258</strain>
    </source>
</reference>